<dbReference type="RefSeq" id="WP_221286937.1">
    <property type="nucleotide sequence ID" value="NZ_AP024597.1"/>
</dbReference>
<organism evidence="2 3">
    <name type="scientific">Stygiolobus caldivivus</name>
    <dbReference type="NCBI Taxonomy" id="2824673"/>
    <lineage>
        <taxon>Archaea</taxon>
        <taxon>Thermoproteota</taxon>
        <taxon>Thermoprotei</taxon>
        <taxon>Sulfolobales</taxon>
        <taxon>Sulfolobaceae</taxon>
        <taxon>Stygiolobus</taxon>
    </lineage>
</organism>
<evidence type="ECO:0000313" key="2">
    <source>
        <dbReference type="EMBL" id="BCU70362.1"/>
    </source>
</evidence>
<feature type="transmembrane region" description="Helical" evidence="1">
    <location>
        <begin position="148"/>
        <end position="166"/>
    </location>
</feature>
<dbReference type="Proteomes" id="UP000825123">
    <property type="component" value="Chromosome"/>
</dbReference>
<reference evidence="2 3" key="1">
    <citation type="submission" date="2021-04" db="EMBL/GenBank/DDBJ databases">
        <title>Complete genome sequence of Stygiolobus sp. KN-1.</title>
        <authorList>
            <person name="Nakamura K."/>
            <person name="Sakai H."/>
            <person name="Kurosawa N."/>
        </authorList>
    </citation>
    <scope>NUCLEOTIDE SEQUENCE [LARGE SCALE GENOMIC DNA]</scope>
    <source>
        <strain evidence="2 3">KN-1</strain>
    </source>
</reference>
<accession>A0A8D5U6Z0</accession>
<dbReference type="EMBL" id="AP024597">
    <property type="protein sequence ID" value="BCU70362.1"/>
    <property type="molecule type" value="Genomic_DNA"/>
</dbReference>
<proteinExistence type="predicted"/>
<evidence type="ECO:0000313" key="3">
    <source>
        <dbReference type="Proteomes" id="UP000825123"/>
    </source>
</evidence>
<name>A0A8D5U6Z0_9CREN</name>
<evidence type="ECO:0000256" key="1">
    <source>
        <dbReference type="SAM" id="Phobius"/>
    </source>
</evidence>
<keyword evidence="1" id="KW-0472">Membrane</keyword>
<feature type="transmembrane region" description="Helical" evidence="1">
    <location>
        <begin position="173"/>
        <end position="206"/>
    </location>
</feature>
<feature type="transmembrane region" description="Helical" evidence="1">
    <location>
        <begin position="377"/>
        <end position="397"/>
    </location>
</feature>
<feature type="transmembrane region" description="Helical" evidence="1">
    <location>
        <begin position="345"/>
        <end position="365"/>
    </location>
</feature>
<keyword evidence="3" id="KW-1185">Reference proteome</keyword>
<feature type="transmembrane region" description="Helical" evidence="1">
    <location>
        <begin position="648"/>
        <end position="666"/>
    </location>
</feature>
<feature type="transmembrane region" description="Helical" evidence="1">
    <location>
        <begin position="75"/>
        <end position="101"/>
    </location>
</feature>
<keyword evidence="1" id="KW-0812">Transmembrane</keyword>
<dbReference type="GeneID" id="66163376"/>
<dbReference type="KEGG" id="csty:KN1_16590"/>
<feature type="transmembrane region" description="Helical" evidence="1">
    <location>
        <begin position="113"/>
        <end position="133"/>
    </location>
</feature>
<keyword evidence="1" id="KW-1133">Transmembrane helix</keyword>
<gene>
    <name evidence="2" type="ORF">KN1_16590</name>
</gene>
<sequence>MVKIKPGRSALVYFSIFLWDLLVSSLIFKGHVIYSGDQDFIIYPHMSLNYLEWGTVYPYTNYPYGFQPSLSPGSWVVWLTVPFELFGAYGEQVFTLTLMLAGSIFTYKLNRIYFSNLASLLGAFIYSSTWYIFSSSSISSSIFLNDEFVYFTLPLLTYLVVYYTRCRTQFSKFFLLFSLISFISLSASGDIFPFIWLYLVILLTYFLRNIWKVSLTVASVTLGQLYWLKIAVAPTIETFSKITNVSYYTYLGIQSYVPFTLTVRTLGAVGYTAYPLYILLLSLIVPILLGLTIIKVRNKNKNDIMFFFLIWLIGVGFLSSETTPFKPLVEYGVSHFGLFAPLRDSPLFLSPVLSLPFTYLVSSFFDNLLTVRKGIIVVLLTFIIIGLVLPYPVLMAYNQGRITIPQQFIETVEYLNNQKGQFTVLLLPFPVCGWYGTSWYYGNNIFIYFLSHPLLAGGTYSSGEFKNLTVKLNCLIYFLDRQKNVTSAVEELEDLLLLFNVKYIVIECDAETRGFITMDYIPPYNYTESLNVLQHLGLVKLVENYSPFLIYKVKMDTSYVYETNASSSVINLNENLSKILVPVNFKIKGNEVLVCGVNSKHLLLTFAYSPYWTVKGKVGNNSFGFIEFNTIKEKNIIIVNSLSKQLTLSYVYAVAYLIVVVLLYLLKDFLARIVSLIGIARNEVFTRIFFLIKKFKKVKT</sequence>
<feature type="transmembrane region" description="Helical" evidence="1">
    <location>
        <begin position="274"/>
        <end position="294"/>
    </location>
</feature>
<feature type="transmembrane region" description="Helical" evidence="1">
    <location>
        <begin position="306"/>
        <end position="325"/>
    </location>
</feature>
<feature type="transmembrane region" description="Helical" evidence="1">
    <location>
        <begin position="12"/>
        <end position="34"/>
    </location>
</feature>
<protein>
    <submittedName>
        <fullName evidence="2">Uncharacterized protein</fullName>
    </submittedName>
</protein>
<dbReference type="AlphaFoldDB" id="A0A8D5U6Z0"/>